<keyword evidence="3" id="KW-1185">Reference proteome</keyword>
<gene>
    <name evidence="2" type="ORF">BDZ90DRAFT_281613</name>
</gene>
<feature type="region of interest" description="Disordered" evidence="1">
    <location>
        <begin position="522"/>
        <end position="569"/>
    </location>
</feature>
<dbReference type="EMBL" id="KZ819676">
    <property type="protein sequence ID" value="PWN25406.1"/>
    <property type="molecule type" value="Genomic_DNA"/>
</dbReference>
<evidence type="ECO:0000256" key="1">
    <source>
        <dbReference type="SAM" id="MobiDB-lite"/>
    </source>
</evidence>
<sequence>MNKTKRSEATEGENSKSQKKTKRDAPSSLSLAGFADLPHELQVTIINYACETPSSDDMFYRATCNEPLLDIQTTLSLSLVSRELHPHVTVLLYRRIRIVRPTTLALLAATLTSRPALGRVIRSLHVGPDDELPEEWHPIEEISFEDPDSWGSWEGDSPPPPETRFSHSLVDHETSKQPKDCSWSYTLDTARGSCQDQAVHSILGVAQEVIDVNLMREGYAMSGELLHPDEWTLRIFEAQAVLDLYLLELRRLQDLGQPTSSTKTGKGVECGHYPRLILNGYDDASTSRSKITRRTFVLHRSQLLRHLSRHKSYTDRFDHPLLFARSSCGMFVLAGPGRAGEDSDSLGQYDPYELRDIDFSLLEEDAEDYADQFSPDRLPATTPALDDGLDPALNSTATLGSLLSLTRFVLVATPRLRNLSLTGFLERAVTGLRTGAELKDLRSLSIGPPPPFWHAPMTLDRGCLLTVENLRICGVMLLEEEVDAIENGLPLLRRMQWSMAGKFDQKHSISLTDTINRLLNRRSKEVQDSANPDRAVVGSESAEEQHTGSSSSAVVDSSSSPMSSMSRDDDALPLIEIRLHRRDLESVLNTAPTSDMRTAWTEGRPLSDASRRLKLVRGKAAGKGTSFRGLGFTTGAWKALYEEGREWWEDEAKPTMRPKKQRRRAEGQHDDDTRSGRASKLARRESENLRGSLAIFPEWTTRVFEAQAGLDLYLMEIGRLESMADAKPTLKKCNAVECLHYPPLRLDGVAQNPKPYLYDEDQAFVIRYSQLLQHLARPGALTDRFDHPYLWSRSGVEMFVLDGPSRAGGDVADQDDGFDPHDIRDFPFDIVEYESEDFADLFTLQGVDGRGPDALRADFDLALDPAIGRTQTLGSILNLARIVLCCTARLQNLSLTGFLERALCGERFCTELKDLRSLSLGPPPPYWYAPMTLAGPVISRVENLRICGVMLREKEAKSIAGDFPFLTKMEWSMAGRFDEKHSISLSDTIDCLLKRRKSEAMTAIGADSVSKAAQQENQAVSSAESADSACEGSRPSALIEVKLHPDDVEELLRQAPDPDVRTAWLEGQPLADAPRRLRLIKGAAAQQRTYGRGWGWTSEAWCALYEEGKDWWEEEARLTKWVT</sequence>
<evidence type="ECO:0000313" key="3">
    <source>
        <dbReference type="Proteomes" id="UP000245884"/>
    </source>
</evidence>
<dbReference type="OrthoDB" id="2549886at2759"/>
<dbReference type="RefSeq" id="XP_025360018.1">
    <property type="nucleotide sequence ID" value="XM_025509383.1"/>
</dbReference>
<feature type="compositionally biased region" description="Low complexity" evidence="1">
    <location>
        <begin position="549"/>
        <end position="565"/>
    </location>
</feature>
<dbReference type="GeneID" id="37031206"/>
<dbReference type="Proteomes" id="UP000245884">
    <property type="component" value="Unassembled WGS sequence"/>
</dbReference>
<feature type="compositionally biased region" description="Basic and acidic residues" evidence="1">
    <location>
        <begin position="1"/>
        <end position="16"/>
    </location>
</feature>
<feature type="region of interest" description="Disordered" evidence="1">
    <location>
        <begin position="1"/>
        <end position="27"/>
    </location>
</feature>
<organism evidence="2 3">
    <name type="scientific">Jaminaea rosea</name>
    <dbReference type="NCBI Taxonomy" id="1569628"/>
    <lineage>
        <taxon>Eukaryota</taxon>
        <taxon>Fungi</taxon>
        <taxon>Dikarya</taxon>
        <taxon>Basidiomycota</taxon>
        <taxon>Ustilaginomycotina</taxon>
        <taxon>Exobasidiomycetes</taxon>
        <taxon>Microstromatales</taxon>
        <taxon>Microstromatales incertae sedis</taxon>
        <taxon>Jaminaea</taxon>
    </lineage>
</organism>
<feature type="region of interest" description="Disordered" evidence="1">
    <location>
        <begin position="145"/>
        <end position="166"/>
    </location>
</feature>
<reference evidence="2 3" key="1">
    <citation type="journal article" date="2018" name="Mol. Biol. Evol.">
        <title>Broad Genomic Sampling Reveals a Smut Pathogenic Ancestry of the Fungal Clade Ustilaginomycotina.</title>
        <authorList>
            <person name="Kijpornyongpan T."/>
            <person name="Mondo S.J."/>
            <person name="Barry K."/>
            <person name="Sandor L."/>
            <person name="Lee J."/>
            <person name="Lipzen A."/>
            <person name="Pangilinan J."/>
            <person name="LaButti K."/>
            <person name="Hainaut M."/>
            <person name="Henrissat B."/>
            <person name="Grigoriev I.V."/>
            <person name="Spatafora J.W."/>
            <person name="Aime M.C."/>
        </authorList>
    </citation>
    <scope>NUCLEOTIDE SEQUENCE [LARGE SCALE GENOMIC DNA]</scope>
    <source>
        <strain evidence="2 3">MCA 5214</strain>
    </source>
</reference>
<feature type="region of interest" description="Disordered" evidence="1">
    <location>
        <begin position="652"/>
        <end position="685"/>
    </location>
</feature>
<dbReference type="AlphaFoldDB" id="A0A316UJF8"/>
<proteinExistence type="predicted"/>
<protein>
    <submittedName>
        <fullName evidence="2">Uncharacterized protein</fullName>
    </submittedName>
</protein>
<evidence type="ECO:0000313" key="2">
    <source>
        <dbReference type="EMBL" id="PWN25406.1"/>
    </source>
</evidence>
<accession>A0A316UJF8</accession>
<name>A0A316UJF8_9BASI</name>
<feature type="compositionally biased region" description="Basic and acidic residues" evidence="1">
    <location>
        <begin position="664"/>
        <end position="675"/>
    </location>
</feature>